<accession>D7CLC6</accession>
<dbReference type="PRINTS" id="PR00455">
    <property type="entry name" value="HTHTETR"/>
</dbReference>
<dbReference type="RefSeq" id="WP_013174913.1">
    <property type="nucleotide sequence ID" value="NC_014220.1"/>
</dbReference>
<dbReference type="STRING" id="643648.Slip_0731"/>
<dbReference type="HOGENOM" id="CLU_069356_30_3_9"/>
<keyword evidence="7" id="KW-1185">Reference proteome</keyword>
<evidence type="ECO:0000256" key="3">
    <source>
        <dbReference type="ARBA" id="ARBA00023163"/>
    </source>
</evidence>
<organism evidence="6 7">
    <name type="scientific">Syntrophothermus lipocalidus (strain DSM 12680 / TGB-C1)</name>
    <dbReference type="NCBI Taxonomy" id="643648"/>
    <lineage>
        <taxon>Bacteria</taxon>
        <taxon>Bacillati</taxon>
        <taxon>Bacillota</taxon>
        <taxon>Clostridia</taxon>
        <taxon>Eubacteriales</taxon>
        <taxon>Syntrophomonadaceae</taxon>
        <taxon>Syntrophothermus</taxon>
    </lineage>
</organism>
<dbReference type="GO" id="GO:0000976">
    <property type="term" value="F:transcription cis-regulatory region binding"/>
    <property type="evidence" value="ECO:0007669"/>
    <property type="project" value="TreeGrafter"/>
</dbReference>
<protein>
    <submittedName>
        <fullName evidence="6">Transcriptional regulator, TetR family</fullName>
    </submittedName>
</protein>
<dbReference type="KEGG" id="slp:Slip_0731"/>
<evidence type="ECO:0000313" key="6">
    <source>
        <dbReference type="EMBL" id="ADI01511.1"/>
    </source>
</evidence>
<evidence type="ECO:0000256" key="1">
    <source>
        <dbReference type="ARBA" id="ARBA00023015"/>
    </source>
</evidence>
<dbReference type="Gene3D" id="1.10.357.10">
    <property type="entry name" value="Tetracycline Repressor, domain 2"/>
    <property type="match status" value="1"/>
</dbReference>
<evidence type="ECO:0000313" key="7">
    <source>
        <dbReference type="Proteomes" id="UP000000378"/>
    </source>
</evidence>
<evidence type="ECO:0000256" key="2">
    <source>
        <dbReference type="ARBA" id="ARBA00023125"/>
    </source>
</evidence>
<dbReference type="Proteomes" id="UP000000378">
    <property type="component" value="Chromosome"/>
</dbReference>
<dbReference type="InterPro" id="IPR009057">
    <property type="entry name" value="Homeodomain-like_sf"/>
</dbReference>
<evidence type="ECO:0000256" key="4">
    <source>
        <dbReference type="PROSITE-ProRule" id="PRU00335"/>
    </source>
</evidence>
<dbReference type="EMBL" id="CP002048">
    <property type="protein sequence ID" value="ADI01511.1"/>
    <property type="molecule type" value="Genomic_DNA"/>
</dbReference>
<dbReference type="InterPro" id="IPR001647">
    <property type="entry name" value="HTH_TetR"/>
</dbReference>
<dbReference type="InterPro" id="IPR050109">
    <property type="entry name" value="HTH-type_TetR-like_transc_reg"/>
</dbReference>
<reference evidence="6 7" key="2">
    <citation type="journal article" date="2010" name="Stand. Genomic Sci.">
        <title>Complete genome sequence of Syntrophothermus lipocalidus type strain (TGB-C1).</title>
        <authorList>
            <person name="Djao O.D."/>
            <person name="Zhang X."/>
            <person name="Lucas S."/>
            <person name="Lapidus A."/>
            <person name="Del Rio T.G."/>
            <person name="Nolan M."/>
            <person name="Tice H."/>
            <person name="Cheng J.F."/>
            <person name="Han C."/>
            <person name="Tapia R."/>
            <person name="Goodwin L."/>
            <person name="Pitluck S."/>
            <person name="Liolios K."/>
            <person name="Ivanova N."/>
            <person name="Mavromatis K."/>
            <person name="Mikhailova N."/>
            <person name="Ovchinnikova G."/>
            <person name="Pati A."/>
            <person name="Brambilla E."/>
            <person name="Chen A."/>
            <person name="Palaniappan K."/>
            <person name="Land M."/>
            <person name="Hauser L."/>
            <person name="Chang Y.J."/>
            <person name="Jeffries C.D."/>
            <person name="Rohde M."/>
            <person name="Sikorski J."/>
            <person name="Spring S."/>
            <person name="Goker M."/>
            <person name="Detter J.C."/>
            <person name="Woyke T."/>
            <person name="Bristow J."/>
            <person name="Eisen J.A."/>
            <person name="Markowitz V."/>
            <person name="Hugenholtz P."/>
            <person name="Kyrpides N.C."/>
            <person name="Klenk H.P."/>
        </authorList>
    </citation>
    <scope>NUCLEOTIDE SEQUENCE [LARGE SCALE GENOMIC DNA]</scope>
    <source>
        <strain evidence="7">DSM 12680 / TGB-C1</strain>
    </source>
</reference>
<feature type="domain" description="HTH tetR-type" evidence="5">
    <location>
        <begin position="1"/>
        <end position="61"/>
    </location>
</feature>
<proteinExistence type="predicted"/>
<keyword evidence="1" id="KW-0805">Transcription regulation</keyword>
<dbReference type="SUPFAM" id="SSF48498">
    <property type="entry name" value="Tetracyclin repressor-like, C-terminal domain"/>
    <property type="match status" value="1"/>
</dbReference>
<keyword evidence="2 4" id="KW-0238">DNA-binding</keyword>
<dbReference type="SUPFAM" id="SSF46689">
    <property type="entry name" value="Homeodomain-like"/>
    <property type="match status" value="1"/>
</dbReference>
<keyword evidence="3" id="KW-0804">Transcription</keyword>
<gene>
    <name evidence="6" type="ordered locus">Slip_0731</name>
</gene>
<reference evidence="7" key="1">
    <citation type="journal article" date="2010" name="Stand. Genomic Sci.">
        <title>Complete genome sequence of Syntrophothermus lipocalidus type strain (TGB-C1T).</title>
        <authorList>
            <consortium name="US DOE Joint Genome Institute (JGI-PGF)"/>
            <person name="Djao O."/>
            <person name="Zhang X."/>
            <person name="Lucas S."/>
            <person name="Lapidus A."/>
            <person name="Glavina Del Rio T."/>
            <person name="Nolan M."/>
            <person name="Tice H."/>
            <person name="Cheng J."/>
            <person name="Han C."/>
            <person name="Tapia R."/>
            <person name="Goodwin L."/>
            <person name="Pitluck S."/>
            <person name="Liolios K."/>
            <person name="Ivanova N."/>
            <person name="Mavromatis K."/>
            <person name="Mikhailova N."/>
            <person name="Ovchinnikova G."/>
            <person name="Pati A."/>
            <person name="Brambilla E."/>
            <person name="Chen A."/>
            <person name="Palaniappan K."/>
            <person name="Land M."/>
            <person name="Hauser L."/>
            <person name="Chang Y."/>
            <person name="Jeffries C."/>
            <person name="Rohde M."/>
            <person name="Sikorski J."/>
            <person name="Spring S."/>
            <person name="Goker M."/>
            <person name="Detter J."/>
            <person name="Woyke T."/>
            <person name="Bristow J."/>
            <person name="Eisen J."/>
            <person name="Markowitz V."/>
            <person name="Hugenholtz P."/>
            <person name="Kyrpides N."/>
            <person name="Klenk H."/>
        </authorList>
    </citation>
    <scope>NUCLEOTIDE SEQUENCE [LARGE SCALE GENOMIC DNA]</scope>
    <source>
        <strain evidence="7">DSM 12680 / TGB-C1</strain>
    </source>
</reference>
<dbReference type="InterPro" id="IPR036271">
    <property type="entry name" value="Tet_transcr_reg_TetR-rel_C_sf"/>
</dbReference>
<name>D7CLC6_SYNLT</name>
<evidence type="ECO:0000259" key="5">
    <source>
        <dbReference type="PROSITE" id="PS50977"/>
    </source>
</evidence>
<dbReference type="PANTHER" id="PTHR30055:SF234">
    <property type="entry name" value="HTH-TYPE TRANSCRIPTIONAL REGULATOR BETI"/>
    <property type="match status" value="1"/>
</dbReference>
<dbReference type="AlphaFoldDB" id="D7CLC6"/>
<dbReference type="Pfam" id="PF00440">
    <property type="entry name" value="TetR_N"/>
    <property type="match status" value="1"/>
</dbReference>
<dbReference type="PROSITE" id="PS50977">
    <property type="entry name" value="HTH_TETR_2"/>
    <property type="match status" value="1"/>
</dbReference>
<dbReference type="PANTHER" id="PTHR30055">
    <property type="entry name" value="HTH-TYPE TRANSCRIPTIONAL REGULATOR RUTR"/>
    <property type="match status" value="1"/>
</dbReference>
<dbReference type="Gene3D" id="1.10.10.60">
    <property type="entry name" value="Homeodomain-like"/>
    <property type="match status" value="1"/>
</dbReference>
<feature type="DNA-binding region" description="H-T-H motif" evidence="4">
    <location>
        <begin position="24"/>
        <end position="43"/>
    </location>
</feature>
<sequence length="185" mass="21209">MDTRERLIAACLDLVRAKGLGQVTMEELAARAGMSKRTVYRYFASKEEVIEKAVEALILRIASQAEEIIKGEEDPRKAVTEILRYLTRQASSVITRQSLDDLRKHYPFLWQKIDRLRTERLEWLVRELVRCSPKEEVKSIDPRVVAAAMIASVQAVVNPDFIVDNNLTFEDTTTQLVNLFLLALF</sequence>
<dbReference type="GO" id="GO:0003700">
    <property type="term" value="F:DNA-binding transcription factor activity"/>
    <property type="evidence" value="ECO:0007669"/>
    <property type="project" value="TreeGrafter"/>
</dbReference>
<dbReference type="eggNOG" id="COG1309">
    <property type="taxonomic scope" value="Bacteria"/>
</dbReference>
<dbReference type="OrthoDB" id="9812134at2"/>